<dbReference type="InterPro" id="IPR013762">
    <property type="entry name" value="Integrase-like_cat_sf"/>
</dbReference>
<protein>
    <submittedName>
        <fullName evidence="2">Transposase</fullName>
    </submittedName>
</protein>
<dbReference type="GO" id="GO:0003677">
    <property type="term" value="F:DNA binding"/>
    <property type="evidence" value="ECO:0007669"/>
    <property type="project" value="InterPro"/>
</dbReference>
<dbReference type="Proteomes" id="UP000310032">
    <property type="component" value="Unassembled WGS sequence"/>
</dbReference>
<keyword evidence="1" id="KW-0233">DNA recombination</keyword>
<dbReference type="SUPFAM" id="SSF56349">
    <property type="entry name" value="DNA breaking-rejoining enzymes"/>
    <property type="match status" value="1"/>
</dbReference>
<dbReference type="GO" id="GO:0006310">
    <property type="term" value="P:DNA recombination"/>
    <property type="evidence" value="ECO:0007669"/>
    <property type="project" value="UniProtKB-KW"/>
</dbReference>
<evidence type="ECO:0000256" key="1">
    <source>
        <dbReference type="ARBA" id="ARBA00023172"/>
    </source>
</evidence>
<dbReference type="InterPro" id="IPR011010">
    <property type="entry name" value="DNA_brk_join_enz"/>
</dbReference>
<sequence length="494" mass="57893">MATFKICVRKQRSDGFYPVYIRVTHNRKSSYIKMDKMVDKKGLTRTGEVKDPFVVSFCSDVIMRYVERANKEDISQWDVKTLVEYLEKADEDICFSDYARKYKREMETVRGMARNAKNYELAYCHLERFAGTSKLMFSRFTTKFINDWIKTLLPTARAKEMYPVNVRQIFKAAINEFNDYDRGIIRIKTNPWLKVKIPNADTPDHRALDADSVREFFATPIPPTKMILSLPELARDVALMVFCLAGINTVDLFRAKKSNLKGWTFCYNRAKTQKFRRDKAYMEIIVPDILRPVMEKYFTPDDDEFLFNFHKTYRDDDSFNANMNSGLKRICKHGGLIAICMYNFRHSWGTIARNDIKASMYDVAFCMNHSSAHKTTEIYVRPDYSIVSVINNKVIDFVFNQKKEEMVYEDPVKYYPDDQMKISFRQMIKGSVIYQGKEIFSFTDIGYNNIDEIIKKLAGHVPSFIPDGAKVDFRIDNLDKGEYRIFMRQKGKGF</sequence>
<dbReference type="GO" id="GO:0015074">
    <property type="term" value="P:DNA integration"/>
    <property type="evidence" value="ECO:0007669"/>
    <property type="project" value="InterPro"/>
</dbReference>
<evidence type="ECO:0000313" key="2">
    <source>
        <dbReference type="EMBL" id="TGY54734.1"/>
    </source>
</evidence>
<gene>
    <name evidence="2" type="ORF">E5342_16405</name>
</gene>
<reference evidence="2 3" key="1">
    <citation type="submission" date="2019-04" db="EMBL/GenBank/DDBJ databases">
        <title>Microbes associate with the intestines of laboratory mice.</title>
        <authorList>
            <person name="Navarre W."/>
            <person name="Wong E."/>
            <person name="Huang K."/>
            <person name="Tropini C."/>
            <person name="Ng K."/>
            <person name="Yu B."/>
        </authorList>
    </citation>
    <scope>NUCLEOTIDE SEQUENCE [LARGE SCALE GENOMIC DNA]</scope>
    <source>
        <strain evidence="2 3">NM39_I3</strain>
    </source>
</reference>
<dbReference type="AlphaFoldDB" id="A0A4S2EKI9"/>
<dbReference type="Gene3D" id="1.10.443.10">
    <property type="entry name" value="Intergrase catalytic core"/>
    <property type="match status" value="1"/>
</dbReference>
<accession>A0A4S2EKI9</accession>
<name>A0A4S2EKI9_PARDI</name>
<proteinExistence type="predicted"/>
<dbReference type="EMBL" id="SRYM01000061">
    <property type="protein sequence ID" value="TGY54734.1"/>
    <property type="molecule type" value="Genomic_DNA"/>
</dbReference>
<evidence type="ECO:0000313" key="3">
    <source>
        <dbReference type="Proteomes" id="UP000310032"/>
    </source>
</evidence>
<organism evidence="2 3">
    <name type="scientific">Parabacteroides distasonis</name>
    <dbReference type="NCBI Taxonomy" id="823"/>
    <lineage>
        <taxon>Bacteria</taxon>
        <taxon>Pseudomonadati</taxon>
        <taxon>Bacteroidota</taxon>
        <taxon>Bacteroidia</taxon>
        <taxon>Bacteroidales</taxon>
        <taxon>Tannerellaceae</taxon>
        <taxon>Parabacteroides</taxon>
    </lineage>
</organism>
<comment type="caution">
    <text evidence="2">The sequence shown here is derived from an EMBL/GenBank/DDBJ whole genome shotgun (WGS) entry which is preliminary data.</text>
</comment>